<dbReference type="EMBL" id="AP028217">
    <property type="protein sequence ID" value="BEI94287.1"/>
    <property type="molecule type" value="Genomic_DNA"/>
</dbReference>
<gene>
    <name evidence="2" type="ORF">CcaverHIS019_0607460</name>
</gene>
<feature type="region of interest" description="Disordered" evidence="1">
    <location>
        <begin position="1"/>
        <end position="36"/>
    </location>
</feature>
<sequence>MPKKAASSDALIKIGPDTGKRRILERRHTEERVHPQLGEPAHDLLHCLHMTGEDLQAWLKSFGNVRERCPPQSLDQIGEQA</sequence>
<feature type="compositionally biased region" description="Basic and acidic residues" evidence="1">
    <location>
        <begin position="18"/>
        <end position="36"/>
    </location>
</feature>
<protein>
    <submittedName>
        <fullName evidence="2">Uncharacterized protein</fullName>
    </submittedName>
</protein>
<proteinExistence type="predicted"/>
<dbReference type="GeneID" id="85498157"/>
<reference evidence="2" key="1">
    <citation type="journal article" date="2023" name="BMC Genomics">
        <title>Chromosome-level genome assemblies of Cutaneotrichosporon spp. (Trichosporonales, Basidiomycota) reveal imbalanced evolution between nucleotide sequences and chromosome synteny.</title>
        <authorList>
            <person name="Kobayashi Y."/>
            <person name="Kayamori A."/>
            <person name="Aoki K."/>
            <person name="Shiwa Y."/>
            <person name="Matsutani M."/>
            <person name="Fujita N."/>
            <person name="Sugita T."/>
            <person name="Iwasaki W."/>
            <person name="Tanaka N."/>
            <person name="Takashima M."/>
        </authorList>
    </citation>
    <scope>NUCLEOTIDE SEQUENCE</scope>
    <source>
        <strain evidence="2">HIS019</strain>
    </source>
</reference>
<evidence type="ECO:0000313" key="2">
    <source>
        <dbReference type="EMBL" id="BEI94287.1"/>
    </source>
</evidence>
<accession>A0AA48L965</accession>
<evidence type="ECO:0000256" key="1">
    <source>
        <dbReference type="SAM" id="MobiDB-lite"/>
    </source>
</evidence>
<dbReference type="Proteomes" id="UP001233271">
    <property type="component" value="Chromosome 6"/>
</dbReference>
<name>A0AA48L965_9TREE</name>
<keyword evidence="3" id="KW-1185">Reference proteome</keyword>
<dbReference type="AlphaFoldDB" id="A0AA48L965"/>
<evidence type="ECO:0000313" key="3">
    <source>
        <dbReference type="Proteomes" id="UP001233271"/>
    </source>
</evidence>
<dbReference type="KEGG" id="ccac:CcaHIS019_0607460"/>
<dbReference type="RefSeq" id="XP_060459552.1">
    <property type="nucleotide sequence ID" value="XM_060603239.1"/>
</dbReference>
<organism evidence="2 3">
    <name type="scientific">Cutaneotrichosporon cavernicola</name>
    <dbReference type="NCBI Taxonomy" id="279322"/>
    <lineage>
        <taxon>Eukaryota</taxon>
        <taxon>Fungi</taxon>
        <taxon>Dikarya</taxon>
        <taxon>Basidiomycota</taxon>
        <taxon>Agaricomycotina</taxon>
        <taxon>Tremellomycetes</taxon>
        <taxon>Trichosporonales</taxon>
        <taxon>Trichosporonaceae</taxon>
        <taxon>Cutaneotrichosporon</taxon>
    </lineage>
</organism>